<protein>
    <submittedName>
        <fullName evidence="2">Uncharacterized protein</fullName>
    </submittedName>
</protein>
<reference evidence="2" key="2">
    <citation type="submission" date="2020-05" db="UniProtKB">
        <authorList>
            <consortium name="EnsemblMetazoa"/>
        </authorList>
    </citation>
    <scope>IDENTIFICATION</scope>
    <source>
        <strain evidence="2">IAEA</strain>
    </source>
</reference>
<reference evidence="3" key="1">
    <citation type="submission" date="2015-01" db="EMBL/GenBank/DDBJ databases">
        <authorList>
            <person name="Aksoy S."/>
            <person name="Warren W."/>
            <person name="Wilson R.K."/>
        </authorList>
    </citation>
    <scope>NUCLEOTIDE SEQUENCE [LARGE SCALE GENOMIC DNA]</scope>
    <source>
        <strain evidence="3">IAEA</strain>
    </source>
</reference>
<evidence type="ECO:0000313" key="2">
    <source>
        <dbReference type="EnsemblMetazoa" id="GPPI025847-PA"/>
    </source>
</evidence>
<sequence length="152" mass="17116">MKPNISYLHTTEHSQHMGTDMDLGNRLLQRSRKKRSAIDFVGRVHRNFQLFILSNHYATQLTELATIKRKLEVIKAGRSQHRDSANHDFNVASSALIISAVAIITISGNMMFLKKTVIAHITAAPNHDIPQHEATPTPAPCTSPCRNFIFQF</sequence>
<keyword evidence="1" id="KW-0472">Membrane</keyword>
<dbReference type="AlphaFoldDB" id="A0A1B0BCM5"/>
<keyword evidence="1" id="KW-0812">Transmembrane</keyword>
<dbReference type="VEuPathDB" id="VectorBase:GPPI025847"/>
<evidence type="ECO:0000313" key="3">
    <source>
        <dbReference type="Proteomes" id="UP000092460"/>
    </source>
</evidence>
<dbReference type="Proteomes" id="UP000092460">
    <property type="component" value="Unassembled WGS sequence"/>
</dbReference>
<dbReference type="EnsemblMetazoa" id="GPPI025847-RA">
    <property type="protein sequence ID" value="GPPI025847-PA"/>
    <property type="gene ID" value="GPPI025847"/>
</dbReference>
<feature type="transmembrane region" description="Helical" evidence="1">
    <location>
        <begin position="91"/>
        <end position="113"/>
    </location>
</feature>
<accession>A0A1B0BCM5</accession>
<keyword evidence="3" id="KW-1185">Reference proteome</keyword>
<organism evidence="2 3">
    <name type="scientific">Glossina palpalis gambiensis</name>
    <dbReference type="NCBI Taxonomy" id="67801"/>
    <lineage>
        <taxon>Eukaryota</taxon>
        <taxon>Metazoa</taxon>
        <taxon>Ecdysozoa</taxon>
        <taxon>Arthropoda</taxon>
        <taxon>Hexapoda</taxon>
        <taxon>Insecta</taxon>
        <taxon>Pterygota</taxon>
        <taxon>Neoptera</taxon>
        <taxon>Endopterygota</taxon>
        <taxon>Diptera</taxon>
        <taxon>Brachycera</taxon>
        <taxon>Muscomorpha</taxon>
        <taxon>Hippoboscoidea</taxon>
        <taxon>Glossinidae</taxon>
        <taxon>Glossina</taxon>
    </lineage>
</organism>
<keyword evidence="1" id="KW-1133">Transmembrane helix</keyword>
<proteinExistence type="predicted"/>
<dbReference type="EMBL" id="JXJN01012057">
    <property type="status" value="NOT_ANNOTATED_CDS"/>
    <property type="molecule type" value="Genomic_DNA"/>
</dbReference>
<name>A0A1B0BCM5_9MUSC</name>
<evidence type="ECO:0000256" key="1">
    <source>
        <dbReference type="SAM" id="Phobius"/>
    </source>
</evidence>